<dbReference type="InterPro" id="IPR001202">
    <property type="entry name" value="WW_dom"/>
</dbReference>
<evidence type="ECO:0000313" key="6">
    <source>
        <dbReference type="EMBL" id="KAF2882319.1"/>
    </source>
</evidence>
<dbReference type="GO" id="GO:0006325">
    <property type="term" value="P:chromatin organization"/>
    <property type="evidence" value="ECO:0007669"/>
    <property type="project" value="UniProtKB-KW"/>
</dbReference>
<organism evidence="6 7">
    <name type="scientific">Ignelater luminosus</name>
    <name type="common">Cucubano</name>
    <name type="synonym">Pyrophorus luminosus</name>
    <dbReference type="NCBI Taxonomy" id="2038154"/>
    <lineage>
        <taxon>Eukaryota</taxon>
        <taxon>Metazoa</taxon>
        <taxon>Ecdysozoa</taxon>
        <taxon>Arthropoda</taxon>
        <taxon>Hexapoda</taxon>
        <taxon>Insecta</taxon>
        <taxon>Pterygota</taxon>
        <taxon>Neoptera</taxon>
        <taxon>Endopterygota</taxon>
        <taxon>Coleoptera</taxon>
        <taxon>Polyphaga</taxon>
        <taxon>Elateriformia</taxon>
        <taxon>Elateroidea</taxon>
        <taxon>Elateridae</taxon>
        <taxon>Agrypninae</taxon>
        <taxon>Pyrophorini</taxon>
        <taxon>Ignelater</taxon>
    </lineage>
</organism>
<comment type="caution">
    <text evidence="6">The sequence shown here is derived from an EMBL/GenBank/DDBJ whole genome shotgun (WGS) entry which is preliminary data.</text>
</comment>
<evidence type="ECO:0000259" key="5">
    <source>
        <dbReference type="PROSITE" id="PS50020"/>
    </source>
</evidence>
<gene>
    <name evidence="6" type="ORF">ILUMI_23843</name>
</gene>
<evidence type="ECO:0000313" key="7">
    <source>
        <dbReference type="Proteomes" id="UP000801492"/>
    </source>
</evidence>
<feature type="region of interest" description="Disordered" evidence="4">
    <location>
        <begin position="335"/>
        <end position="375"/>
    </location>
</feature>
<dbReference type="Gene3D" id="2.20.70.10">
    <property type="match status" value="1"/>
</dbReference>
<reference evidence="6" key="1">
    <citation type="submission" date="2019-08" db="EMBL/GenBank/DDBJ databases">
        <title>The genome of the North American firefly Photinus pyralis.</title>
        <authorList>
            <consortium name="Photinus pyralis genome working group"/>
            <person name="Fallon T.R."/>
            <person name="Sander Lower S.E."/>
            <person name="Weng J.-K."/>
        </authorList>
    </citation>
    <scope>NUCLEOTIDE SEQUENCE</scope>
    <source>
        <strain evidence="6">TRF0915ILg1</strain>
        <tissue evidence="6">Whole body</tissue>
    </source>
</reference>
<feature type="domain" description="WW" evidence="5">
    <location>
        <begin position="165"/>
        <end position="192"/>
    </location>
</feature>
<dbReference type="PROSITE" id="PS01159">
    <property type="entry name" value="WW_DOMAIN_1"/>
    <property type="match status" value="1"/>
</dbReference>
<feature type="compositionally biased region" description="Low complexity" evidence="4">
    <location>
        <begin position="26"/>
        <end position="39"/>
    </location>
</feature>
<evidence type="ECO:0000256" key="1">
    <source>
        <dbReference type="ARBA" id="ARBA00004123"/>
    </source>
</evidence>
<dbReference type="Proteomes" id="UP000801492">
    <property type="component" value="Unassembled WGS sequence"/>
</dbReference>
<dbReference type="AlphaFoldDB" id="A0A8K0CA67"/>
<dbReference type="SMART" id="SM00456">
    <property type="entry name" value="WW"/>
    <property type="match status" value="1"/>
</dbReference>
<feature type="compositionally biased region" description="Polar residues" evidence="4">
    <location>
        <begin position="290"/>
        <end position="302"/>
    </location>
</feature>
<dbReference type="PANTHER" id="PTHR15911">
    <property type="entry name" value="WW DOMAIN-CONTAINING ADAPTER PROTEIN WITH COILED-COIL"/>
    <property type="match status" value="1"/>
</dbReference>
<keyword evidence="3" id="KW-0539">Nucleus</keyword>
<dbReference type="GO" id="GO:0005634">
    <property type="term" value="C:nucleus"/>
    <property type="evidence" value="ECO:0007669"/>
    <property type="project" value="UniProtKB-SubCell"/>
</dbReference>
<proteinExistence type="predicted"/>
<dbReference type="InterPro" id="IPR036020">
    <property type="entry name" value="WW_dom_sf"/>
</dbReference>
<feature type="compositionally biased region" description="Low complexity" evidence="4">
    <location>
        <begin position="337"/>
        <end position="359"/>
    </location>
</feature>
<dbReference type="PANTHER" id="PTHR15911:SF6">
    <property type="entry name" value="WW DOMAIN-CONTAINING ADAPTER PROTEIN WITH COILED-COIL"/>
    <property type="match status" value="1"/>
</dbReference>
<dbReference type="PROSITE" id="PS50020">
    <property type="entry name" value="WW_DOMAIN_2"/>
    <property type="match status" value="1"/>
</dbReference>
<feature type="compositionally biased region" description="Low complexity" evidence="4">
    <location>
        <begin position="277"/>
        <end position="286"/>
    </location>
</feature>
<name>A0A8K0CA67_IGNLU</name>
<dbReference type="GO" id="GO:1904263">
    <property type="term" value="P:positive regulation of TORC1 signaling"/>
    <property type="evidence" value="ECO:0007669"/>
    <property type="project" value="TreeGrafter"/>
</dbReference>
<dbReference type="CDD" id="cd00201">
    <property type="entry name" value="WW"/>
    <property type="match status" value="1"/>
</dbReference>
<feature type="region of interest" description="Disordered" evidence="4">
    <location>
        <begin position="1"/>
        <end position="302"/>
    </location>
</feature>
<dbReference type="GO" id="GO:0000993">
    <property type="term" value="F:RNA polymerase II complex binding"/>
    <property type="evidence" value="ECO:0007669"/>
    <property type="project" value="TreeGrafter"/>
</dbReference>
<dbReference type="InterPro" id="IPR038867">
    <property type="entry name" value="WAC"/>
</dbReference>
<accession>A0A8K0CA67</accession>
<keyword evidence="7" id="KW-1185">Reference proteome</keyword>
<feature type="compositionally biased region" description="Basic and acidic residues" evidence="4">
    <location>
        <begin position="79"/>
        <end position="126"/>
    </location>
</feature>
<keyword evidence="2" id="KW-0156">Chromatin regulator</keyword>
<evidence type="ECO:0000256" key="4">
    <source>
        <dbReference type="SAM" id="MobiDB-lite"/>
    </source>
</evidence>
<comment type="subcellular location">
    <subcellularLocation>
        <location evidence="1">Nucleus</location>
    </subcellularLocation>
</comment>
<dbReference type="GO" id="GO:0003682">
    <property type="term" value="F:chromatin binding"/>
    <property type="evidence" value="ECO:0007669"/>
    <property type="project" value="TreeGrafter"/>
</dbReference>
<feature type="compositionally biased region" description="Polar residues" evidence="4">
    <location>
        <begin position="246"/>
        <end position="256"/>
    </location>
</feature>
<feature type="compositionally biased region" description="Basic and acidic residues" evidence="4">
    <location>
        <begin position="186"/>
        <end position="214"/>
    </location>
</feature>
<dbReference type="SUPFAM" id="SSF51045">
    <property type="entry name" value="WW domain"/>
    <property type="match status" value="1"/>
</dbReference>
<dbReference type="Pfam" id="PF00397">
    <property type="entry name" value="WW"/>
    <property type="match status" value="1"/>
</dbReference>
<feature type="compositionally biased region" description="Basic and acidic residues" evidence="4">
    <location>
        <begin position="139"/>
        <end position="167"/>
    </location>
</feature>
<feature type="non-terminal residue" evidence="6">
    <location>
        <position position="1"/>
    </location>
</feature>
<dbReference type="OrthoDB" id="10072039at2759"/>
<dbReference type="GO" id="GO:0010506">
    <property type="term" value="P:regulation of autophagy"/>
    <property type="evidence" value="ECO:0007669"/>
    <property type="project" value="TreeGrafter"/>
</dbReference>
<evidence type="ECO:0000256" key="3">
    <source>
        <dbReference type="ARBA" id="ARBA00023242"/>
    </source>
</evidence>
<evidence type="ECO:0000256" key="2">
    <source>
        <dbReference type="ARBA" id="ARBA00022853"/>
    </source>
</evidence>
<protein>
    <recommendedName>
        <fullName evidence="5">WW domain-containing protein</fullName>
    </recommendedName>
</protein>
<feature type="compositionally biased region" description="Basic and acidic residues" evidence="4">
    <location>
        <begin position="257"/>
        <end position="276"/>
    </location>
</feature>
<feature type="region of interest" description="Disordered" evidence="4">
    <location>
        <begin position="413"/>
        <end position="450"/>
    </location>
</feature>
<sequence length="483" mass="54980">MVMHARKTQRMNDGYFEKHQTHPYQNSKYNSSKSYGSSGERYERIRDSPNGNYRSDSPDSQSPRDRDRVYQSKSSYIQKIREKERENRDYKASRDKYSDCARSPKDKRSRDSEYRTNHDRSEEKNVLHSGVKSSQNATLRDRKPMHNNCMEKREERERITRVGDWSEHISSSGKKYYYNCKTEVSQWEKPREWIERERERDRFRTRDRDRESERNYSSSTRPGTRHDKHSNSRSVSISKDGARESATGSRHWSSGSSREDSEAPSRDSRSSRKYSDDNMQSMQDMDISPGDSTPTSEVSYAHQPISTQPCSIEQNSMGPVLLATALPRLVSHPMQLPSTPTTTSRPETSPIANVQSTPVMVPPPSSVTTSNAPGPPVTLTTLPRNLSQLPTTPETTEVKTLQTIHSVHVMSRQSSTPGESAHTHPLTVDTNHNGPMGEGPPTPTHSETPDCAKGIAPVSKLIRIRCKTLIKKKKLVYTPPQIK</sequence>
<dbReference type="EMBL" id="VTPC01090629">
    <property type="protein sequence ID" value="KAF2882319.1"/>
    <property type="molecule type" value="Genomic_DNA"/>
</dbReference>